<comment type="caution">
    <text evidence="2">The sequence shown here is derived from an EMBL/GenBank/DDBJ whole genome shotgun (WGS) entry which is preliminary data.</text>
</comment>
<feature type="compositionally biased region" description="Basic and acidic residues" evidence="1">
    <location>
        <begin position="250"/>
        <end position="338"/>
    </location>
</feature>
<feature type="compositionally biased region" description="Low complexity" evidence="1">
    <location>
        <begin position="141"/>
        <end position="164"/>
    </location>
</feature>
<evidence type="ECO:0000313" key="3">
    <source>
        <dbReference type="Proteomes" id="UP000696485"/>
    </source>
</evidence>
<evidence type="ECO:0000256" key="1">
    <source>
        <dbReference type="SAM" id="MobiDB-lite"/>
    </source>
</evidence>
<name>A0A9P5VMF5_9FUNG</name>
<feature type="region of interest" description="Disordered" evidence="1">
    <location>
        <begin position="120"/>
        <end position="214"/>
    </location>
</feature>
<proteinExistence type="predicted"/>
<keyword evidence="3" id="KW-1185">Reference proteome</keyword>
<reference evidence="2" key="1">
    <citation type="journal article" date="2020" name="Fungal Divers.">
        <title>Resolving the Mortierellaceae phylogeny through synthesis of multi-gene phylogenetics and phylogenomics.</title>
        <authorList>
            <person name="Vandepol N."/>
            <person name="Liber J."/>
            <person name="Desiro A."/>
            <person name="Na H."/>
            <person name="Kennedy M."/>
            <person name="Barry K."/>
            <person name="Grigoriev I.V."/>
            <person name="Miller A.N."/>
            <person name="O'Donnell K."/>
            <person name="Stajich J.E."/>
            <person name="Bonito G."/>
        </authorList>
    </citation>
    <scope>NUCLEOTIDE SEQUENCE</scope>
    <source>
        <strain evidence="2">NVP1</strain>
    </source>
</reference>
<dbReference type="AlphaFoldDB" id="A0A9P5VMF5"/>
<accession>A0A9P5VMF5</accession>
<feature type="region of interest" description="Disordered" evidence="1">
    <location>
        <begin position="246"/>
        <end position="442"/>
    </location>
</feature>
<sequence>MQRFIDHGCTDADEWVRLVSQMLRDYPTNGTLRFNIEQFADQGALSAPLAELQKHIATDGFKFHPKEYAYLNDTVCRVSQGKDPKAKEYPAVTGPSLQQHFSLRDSSTVDKERGERLRKLAEQSSPILPMSASIAPPTGQPSAPGTAPVPSAPAGSTGSAPSASILGGPPRPPAKSSSGLFVKKPAGSFLRNNAPRPMSLARNPSVGSLPLRSPRIDAPLAIPRLNQKSSRIQILDIQQGTEIMQTMNAEKLRKEQADQREKELKREQRAQEQELKRQQDAEKKAQLAREKEEKKKEREDAKKAKERQKHEREELYQLQQREREREKEEREREREQNNEHNNNTQTRSLPDDDDDEASLSSVPARKKSRPNSSRDDDEDYDNDQAGPSSTAPLSPVTPLAHSYSHHGIDDRPTPMETIYADPTDSYLSSQHAQHEQHTPAVSDAARDHPTLFQDTNLLTPVDRAYIIAFLEGHPVLRPNMNDKVYQIVMNQEQVQDATGRTVYELILIEMNFETGEWRKIKRKRNKPHNPAMATGQ</sequence>
<evidence type="ECO:0000313" key="2">
    <source>
        <dbReference type="EMBL" id="KAF9331901.1"/>
    </source>
</evidence>
<organism evidence="2 3">
    <name type="scientific">Podila minutissima</name>
    <dbReference type="NCBI Taxonomy" id="64525"/>
    <lineage>
        <taxon>Eukaryota</taxon>
        <taxon>Fungi</taxon>
        <taxon>Fungi incertae sedis</taxon>
        <taxon>Mucoromycota</taxon>
        <taxon>Mortierellomycotina</taxon>
        <taxon>Mortierellomycetes</taxon>
        <taxon>Mortierellales</taxon>
        <taxon>Mortierellaceae</taxon>
        <taxon>Podila</taxon>
    </lineage>
</organism>
<gene>
    <name evidence="2" type="ORF">BG006_005242</name>
</gene>
<dbReference type="EMBL" id="JAAAUY010000295">
    <property type="protein sequence ID" value="KAF9331901.1"/>
    <property type="molecule type" value="Genomic_DNA"/>
</dbReference>
<protein>
    <submittedName>
        <fullName evidence="2">Uncharacterized protein</fullName>
    </submittedName>
</protein>
<dbReference type="Proteomes" id="UP000696485">
    <property type="component" value="Unassembled WGS sequence"/>
</dbReference>